<feature type="non-terminal residue" evidence="1">
    <location>
        <position position="106"/>
    </location>
</feature>
<evidence type="ECO:0000313" key="1">
    <source>
        <dbReference type="EMBL" id="CAF4805434.1"/>
    </source>
</evidence>
<evidence type="ECO:0000313" key="2">
    <source>
        <dbReference type="Proteomes" id="UP000663873"/>
    </source>
</evidence>
<comment type="caution">
    <text evidence="1">The sequence shown here is derived from an EMBL/GenBank/DDBJ whole genome shotgun (WGS) entry which is preliminary data.</text>
</comment>
<feature type="non-terminal residue" evidence="1">
    <location>
        <position position="1"/>
    </location>
</feature>
<dbReference type="EMBL" id="CAJOBP010049357">
    <property type="protein sequence ID" value="CAF4805434.1"/>
    <property type="molecule type" value="Genomic_DNA"/>
</dbReference>
<reference evidence="1" key="1">
    <citation type="submission" date="2021-02" db="EMBL/GenBank/DDBJ databases">
        <authorList>
            <person name="Nowell W R."/>
        </authorList>
    </citation>
    <scope>NUCLEOTIDE SEQUENCE</scope>
</reference>
<accession>A0A821PI40</accession>
<protein>
    <submittedName>
        <fullName evidence="1">Uncharacterized protein</fullName>
    </submittedName>
</protein>
<gene>
    <name evidence="1" type="ORF">UJA718_LOCUS41479</name>
</gene>
<sequence>YSSISEKLPCLLSTENQDDLYYIIQQQYGGVWGTFNFEDSFGDCSGESRPFLYVDGNIDLYVLSQFMAKEWKLEKPNLVVPILSAVSRYKIFKNLKMIEALKTGIR</sequence>
<keyword evidence="2" id="KW-1185">Reference proteome</keyword>
<dbReference type="AlphaFoldDB" id="A0A821PI40"/>
<organism evidence="1 2">
    <name type="scientific">Rotaria socialis</name>
    <dbReference type="NCBI Taxonomy" id="392032"/>
    <lineage>
        <taxon>Eukaryota</taxon>
        <taxon>Metazoa</taxon>
        <taxon>Spiralia</taxon>
        <taxon>Gnathifera</taxon>
        <taxon>Rotifera</taxon>
        <taxon>Eurotatoria</taxon>
        <taxon>Bdelloidea</taxon>
        <taxon>Philodinida</taxon>
        <taxon>Philodinidae</taxon>
        <taxon>Rotaria</taxon>
    </lineage>
</organism>
<proteinExistence type="predicted"/>
<name>A0A821PI40_9BILA</name>
<dbReference type="Proteomes" id="UP000663873">
    <property type="component" value="Unassembled WGS sequence"/>
</dbReference>